<reference evidence="5 6" key="1">
    <citation type="journal article" date="2018" name="Sci. Rep.">
        <title>Rhizobium tumorigenes sp. nov., a novel plant tumorigenic bacterium isolated from cane gall tumors on thornless blackberry.</title>
        <authorList>
            <person name="Kuzmanovi N."/>
            <person name="Smalla K."/>
            <person name="Gronow S."/>
            <person name="PuBawska J."/>
        </authorList>
    </citation>
    <scope>NUCLEOTIDE SEQUENCE [LARGE SCALE GENOMIC DNA]</scope>
    <source>
        <strain evidence="5 6">1078</strain>
    </source>
</reference>
<dbReference type="InterPro" id="IPR050261">
    <property type="entry name" value="FrsA_esterase"/>
</dbReference>
<protein>
    <submittedName>
        <fullName evidence="5">Alpha/beta fold hydrolase</fullName>
    </submittedName>
</protein>
<accession>A0AAF1KAT7</accession>
<evidence type="ECO:0000259" key="4">
    <source>
        <dbReference type="Pfam" id="PF00326"/>
    </source>
</evidence>
<evidence type="ECO:0000256" key="2">
    <source>
        <dbReference type="SAM" id="MobiDB-lite"/>
    </source>
</evidence>
<dbReference type="EMBL" id="CP117255">
    <property type="protein sequence ID" value="WFR96137.1"/>
    <property type="molecule type" value="Genomic_DNA"/>
</dbReference>
<dbReference type="Gene3D" id="3.40.50.1820">
    <property type="entry name" value="alpha/beta hydrolase"/>
    <property type="match status" value="1"/>
</dbReference>
<dbReference type="KEGG" id="rtu:PR017_03045"/>
<keyword evidence="6" id="KW-1185">Reference proteome</keyword>
<feature type="domain" description="Peptidase S9 prolyl oligopeptidase catalytic" evidence="4">
    <location>
        <begin position="161"/>
        <end position="289"/>
    </location>
</feature>
<dbReference type="RefSeq" id="WP_240538988.1">
    <property type="nucleotide sequence ID" value="NZ_CP117255.1"/>
</dbReference>
<dbReference type="Proteomes" id="UP000249499">
    <property type="component" value="Chromosome"/>
</dbReference>
<organism evidence="5 6">
    <name type="scientific">Rhizobium tumorigenes</name>
    <dbReference type="NCBI Taxonomy" id="2041385"/>
    <lineage>
        <taxon>Bacteria</taxon>
        <taxon>Pseudomonadati</taxon>
        <taxon>Pseudomonadota</taxon>
        <taxon>Alphaproteobacteria</taxon>
        <taxon>Hyphomicrobiales</taxon>
        <taxon>Rhizobiaceae</taxon>
        <taxon>Rhizobium/Agrobacterium group</taxon>
        <taxon>Rhizobium</taxon>
    </lineage>
</organism>
<feature type="region of interest" description="Disordered" evidence="2">
    <location>
        <begin position="41"/>
        <end position="81"/>
    </location>
</feature>
<keyword evidence="1 5" id="KW-0378">Hydrolase</keyword>
<evidence type="ECO:0000256" key="3">
    <source>
        <dbReference type="SAM" id="SignalP"/>
    </source>
</evidence>
<evidence type="ECO:0000313" key="6">
    <source>
        <dbReference type="Proteomes" id="UP000249499"/>
    </source>
</evidence>
<dbReference type="InterPro" id="IPR001375">
    <property type="entry name" value="Peptidase_S9_cat"/>
</dbReference>
<dbReference type="SUPFAM" id="SSF53474">
    <property type="entry name" value="alpha/beta-Hydrolases"/>
    <property type="match status" value="1"/>
</dbReference>
<dbReference type="GO" id="GO:0052689">
    <property type="term" value="F:carboxylic ester hydrolase activity"/>
    <property type="evidence" value="ECO:0007669"/>
    <property type="project" value="UniProtKB-ARBA"/>
</dbReference>
<keyword evidence="3" id="KW-0732">Signal</keyword>
<feature type="compositionally biased region" description="Low complexity" evidence="2">
    <location>
        <begin position="41"/>
        <end position="65"/>
    </location>
</feature>
<evidence type="ECO:0000256" key="1">
    <source>
        <dbReference type="ARBA" id="ARBA00022801"/>
    </source>
</evidence>
<dbReference type="PANTHER" id="PTHR22946">
    <property type="entry name" value="DIENELACTONE HYDROLASE DOMAIN-CONTAINING PROTEIN-RELATED"/>
    <property type="match status" value="1"/>
</dbReference>
<dbReference type="GO" id="GO:0008236">
    <property type="term" value="F:serine-type peptidase activity"/>
    <property type="evidence" value="ECO:0007669"/>
    <property type="project" value="InterPro"/>
</dbReference>
<feature type="signal peptide" evidence="3">
    <location>
        <begin position="1"/>
        <end position="32"/>
    </location>
</feature>
<dbReference type="InterPro" id="IPR029058">
    <property type="entry name" value="AB_hydrolase_fold"/>
</dbReference>
<sequence>MTLTDVPEFSHRRRAVLTGLASCVLLPISARAASVASRATTPAAASTTPPAPATAAAQTPAAKASDVPNTAPAQMSGDYQRERRKFRTNLLVKGPAPDKYEALVAPEGANQIFYRSGYGGELELVAWVSRYERTRTPRPAVLFLHGGNAIGQGHWQLMKPYIDAGYVVMIPSMRGENGQKGNFSGFYDEVDDVLAASDRLRHMPGVDPHRMFLAGHSIGGTLAMLTAMSTRRFRAAAPISGNPDSFAFFNRYPQDIRFDDKDPREFQMRSPVCYAHSFKCPMKVMHGSEEVHFVTRVGVLSKRAREAHVNMDVDVIPGGHFSALPAEIERSIQFFKGIAA</sequence>
<name>A0AAF1KAT7_9HYPH</name>
<evidence type="ECO:0000313" key="5">
    <source>
        <dbReference type="EMBL" id="WFR96137.1"/>
    </source>
</evidence>
<feature type="chain" id="PRO_5042134717" evidence="3">
    <location>
        <begin position="33"/>
        <end position="340"/>
    </location>
</feature>
<gene>
    <name evidence="5" type="ORF">PR017_03045</name>
</gene>
<dbReference type="AlphaFoldDB" id="A0AAF1KAT7"/>
<dbReference type="Pfam" id="PF00326">
    <property type="entry name" value="Peptidase_S9"/>
    <property type="match status" value="1"/>
</dbReference>
<reference evidence="6" key="2">
    <citation type="journal article" date="2023" name="MicrobiologyOpen">
        <title>Genomics of the tumorigenes clade of the family Rhizobiaceae and description of Rhizobium rhododendri sp. nov.</title>
        <authorList>
            <person name="Kuzmanovic N."/>
            <person name="diCenzo G.C."/>
            <person name="Bunk B."/>
            <person name="Sproeer C."/>
            <person name="Fruehling A."/>
            <person name="Neumann-Schaal M."/>
            <person name="Overmann J."/>
            <person name="Smalla K."/>
        </authorList>
    </citation>
    <scope>NUCLEOTIDE SEQUENCE [LARGE SCALE GENOMIC DNA]</scope>
    <source>
        <strain evidence="6">1078</strain>
    </source>
</reference>
<proteinExistence type="predicted"/>
<dbReference type="PANTHER" id="PTHR22946:SF9">
    <property type="entry name" value="POLYKETIDE TRANSFERASE AF380"/>
    <property type="match status" value="1"/>
</dbReference>
<dbReference type="GO" id="GO:0006508">
    <property type="term" value="P:proteolysis"/>
    <property type="evidence" value="ECO:0007669"/>
    <property type="project" value="InterPro"/>
</dbReference>